<reference evidence="9" key="2">
    <citation type="submission" date="2020-09" db="EMBL/GenBank/DDBJ databases">
        <authorList>
            <person name="Sun Q."/>
            <person name="Ohkuma M."/>
        </authorList>
    </citation>
    <scope>NUCLEOTIDE SEQUENCE</scope>
    <source>
        <strain evidence="9">JCM 4790</strain>
    </source>
</reference>
<dbReference type="RefSeq" id="WP_190192367.1">
    <property type="nucleotide sequence ID" value="NZ_BMVU01000026.1"/>
</dbReference>
<dbReference type="GO" id="GO:0005886">
    <property type="term" value="C:plasma membrane"/>
    <property type="evidence" value="ECO:0007669"/>
    <property type="project" value="UniProtKB-SubCell"/>
</dbReference>
<evidence type="ECO:0000256" key="5">
    <source>
        <dbReference type="ARBA" id="ARBA00023136"/>
    </source>
</evidence>
<dbReference type="PANTHER" id="PTHR30509">
    <property type="entry name" value="P-HYDROXYBENZOIC ACID EFFLUX PUMP SUBUNIT-RELATED"/>
    <property type="match status" value="1"/>
</dbReference>
<keyword evidence="3 7" id="KW-0812">Transmembrane</keyword>
<dbReference type="AlphaFoldDB" id="A0A918U471"/>
<keyword evidence="5 7" id="KW-0472">Membrane</keyword>
<proteinExistence type="inferred from homology"/>
<comment type="caution">
    <text evidence="9">The sequence shown here is derived from an EMBL/GenBank/DDBJ whole genome shotgun (WGS) entry which is preliminary data.</text>
</comment>
<feature type="transmembrane region" description="Helical" evidence="7">
    <location>
        <begin position="112"/>
        <end position="129"/>
    </location>
</feature>
<dbReference type="PANTHER" id="PTHR30509:SF9">
    <property type="entry name" value="MULTIDRUG RESISTANCE PROTEIN MDTO"/>
    <property type="match status" value="1"/>
</dbReference>
<evidence type="ECO:0000256" key="6">
    <source>
        <dbReference type="ARBA" id="ARBA00043993"/>
    </source>
</evidence>
<feature type="transmembrane region" description="Helical" evidence="7">
    <location>
        <begin position="158"/>
        <end position="178"/>
    </location>
</feature>
<feature type="transmembrane region" description="Helical" evidence="7">
    <location>
        <begin position="352"/>
        <end position="373"/>
    </location>
</feature>
<organism evidence="9 10">
    <name type="scientific">Streptomyces minutiscleroticus</name>
    <dbReference type="NCBI Taxonomy" id="68238"/>
    <lineage>
        <taxon>Bacteria</taxon>
        <taxon>Bacillati</taxon>
        <taxon>Actinomycetota</taxon>
        <taxon>Actinomycetes</taxon>
        <taxon>Kitasatosporales</taxon>
        <taxon>Streptomycetaceae</taxon>
        <taxon>Streptomyces</taxon>
    </lineage>
</organism>
<evidence type="ECO:0000256" key="2">
    <source>
        <dbReference type="ARBA" id="ARBA00022475"/>
    </source>
</evidence>
<sequence>MARASHRRTTVPEWLRHPLRVASGPVPYGTVLRGALTTGPLLAAGVAAHHVAWGVLAALGAMFATVNDRPGTRRTRVVRIGAPAAAGALGTVLGTLLTMYLPPADGLPDGLWAVPVLALAGWLSGAVSVVGPVGSAAGLQFLVTLLIAAGSPPHGPVWLAPLLVIAGALWHLLVVLATRPRPHHEERRAVAAVYERIGAVLAAAGTGSGQAERRALSAALDHAHAVLEHHRGPRRLRRVSPAERGLRARLTAAGAAAEASVSLLHEGTPLPEAVLDAPLHLAHAVRTGGPSAPLVPPAPRTPGQRALRDALGHAAEVARTDRHTGPELEPVPVRLRDHPGTRRALGPLGRSYGLRVALCVGACTAVAVVLHPAQWHWLPVTAAFVAKPDLGPLFSRVVSRVAGTVLAITGYLALDALLPSTAAALTAAALGGALIPVAARHFAYLTAALTAIVLALAGVGGTVGAPGARLTDTLLGCLIALGVGHLPRIGGRRSAVHEHWAAALRAAEAYFAHVVGVPPGDRAELDRLRRAAYRSLAEAHTALAQAASELPPAGVPATRWAPLLTALERLVDATTACAVRLRDGRPLPADESRRLADALARLAADASARRPTDWPPLPAPAELRPRCTSLAEVAHELHAVRRFTQAA</sequence>
<reference evidence="9" key="1">
    <citation type="journal article" date="2014" name="Int. J. Syst. Evol. Microbiol.">
        <title>Complete genome sequence of Corynebacterium casei LMG S-19264T (=DSM 44701T), isolated from a smear-ripened cheese.</title>
        <authorList>
            <consortium name="US DOE Joint Genome Institute (JGI-PGF)"/>
            <person name="Walter F."/>
            <person name="Albersmeier A."/>
            <person name="Kalinowski J."/>
            <person name="Ruckert C."/>
        </authorList>
    </citation>
    <scope>NUCLEOTIDE SEQUENCE</scope>
    <source>
        <strain evidence="9">JCM 4790</strain>
    </source>
</reference>
<dbReference type="Proteomes" id="UP000619244">
    <property type="component" value="Unassembled WGS sequence"/>
</dbReference>
<comment type="subcellular location">
    <subcellularLocation>
        <location evidence="1">Cell membrane</location>
        <topology evidence="1">Multi-pass membrane protein</topology>
    </subcellularLocation>
</comment>
<feature type="transmembrane region" description="Helical" evidence="7">
    <location>
        <begin position="136"/>
        <end position="152"/>
    </location>
</feature>
<evidence type="ECO:0000256" key="4">
    <source>
        <dbReference type="ARBA" id="ARBA00022989"/>
    </source>
</evidence>
<feature type="transmembrane region" description="Helical" evidence="7">
    <location>
        <begin position="421"/>
        <end position="439"/>
    </location>
</feature>
<keyword evidence="4 7" id="KW-1133">Transmembrane helix</keyword>
<gene>
    <name evidence="9" type="ORF">GCM10010358_47990</name>
</gene>
<keyword evidence="10" id="KW-1185">Reference proteome</keyword>
<dbReference type="InterPro" id="IPR049453">
    <property type="entry name" value="Memb_transporter_dom"/>
</dbReference>
<protein>
    <submittedName>
        <fullName evidence="9">FUSC family protein</fullName>
    </submittedName>
</protein>
<evidence type="ECO:0000259" key="8">
    <source>
        <dbReference type="Pfam" id="PF13515"/>
    </source>
</evidence>
<keyword evidence="2" id="KW-1003">Cell membrane</keyword>
<evidence type="ECO:0000256" key="1">
    <source>
        <dbReference type="ARBA" id="ARBA00004651"/>
    </source>
</evidence>
<feature type="transmembrane region" description="Helical" evidence="7">
    <location>
        <begin position="445"/>
        <end position="465"/>
    </location>
</feature>
<dbReference type="EMBL" id="BMVU01000026">
    <property type="protein sequence ID" value="GGX88438.1"/>
    <property type="molecule type" value="Genomic_DNA"/>
</dbReference>
<evidence type="ECO:0000256" key="7">
    <source>
        <dbReference type="SAM" id="Phobius"/>
    </source>
</evidence>
<comment type="similarity">
    <text evidence="6">Belongs to the YccS/YhfK family.</text>
</comment>
<accession>A0A918U471</accession>
<name>A0A918U471_9ACTN</name>
<evidence type="ECO:0000256" key="3">
    <source>
        <dbReference type="ARBA" id="ARBA00022692"/>
    </source>
</evidence>
<evidence type="ECO:0000313" key="9">
    <source>
        <dbReference type="EMBL" id="GGX88438.1"/>
    </source>
</evidence>
<feature type="domain" description="Integral membrane bound transporter" evidence="8">
    <location>
        <begin position="363"/>
        <end position="481"/>
    </location>
</feature>
<feature type="transmembrane region" description="Helical" evidence="7">
    <location>
        <begin position="77"/>
        <end position="100"/>
    </location>
</feature>
<dbReference type="Pfam" id="PF13515">
    <property type="entry name" value="FUSC_2"/>
    <property type="match status" value="1"/>
</dbReference>
<evidence type="ECO:0000313" key="10">
    <source>
        <dbReference type="Proteomes" id="UP000619244"/>
    </source>
</evidence>